<dbReference type="RefSeq" id="WP_171679223.1">
    <property type="nucleotide sequence ID" value="NZ_BAAAGT010000020.1"/>
</dbReference>
<comment type="caution">
    <text evidence="8">The sequence shown here is derived from an EMBL/GenBank/DDBJ whole genome shotgun (WGS) entry which is preliminary data.</text>
</comment>
<protein>
    <submittedName>
        <fullName evidence="7">DNA-binding SARP family transcriptional activator</fullName>
    </submittedName>
</protein>
<dbReference type="InterPro" id="IPR001867">
    <property type="entry name" value="OmpR/PhoB-type_DNA-bd"/>
</dbReference>
<organism evidence="8 9">
    <name type="scientific">Kribbella sandramycini</name>
    <dbReference type="NCBI Taxonomy" id="60450"/>
    <lineage>
        <taxon>Bacteria</taxon>
        <taxon>Bacillati</taxon>
        <taxon>Actinomycetota</taxon>
        <taxon>Actinomycetes</taxon>
        <taxon>Propionibacteriales</taxon>
        <taxon>Kribbellaceae</taxon>
        <taxon>Kribbella</taxon>
    </lineage>
</organism>
<dbReference type="PANTHER" id="PTHR35807">
    <property type="entry name" value="TRANSCRIPTIONAL REGULATOR REDD-RELATED"/>
    <property type="match status" value="1"/>
</dbReference>
<evidence type="ECO:0000313" key="7">
    <source>
        <dbReference type="EMBL" id="MBB6570222.1"/>
    </source>
</evidence>
<feature type="domain" description="Bacterial transcriptional activator" evidence="6">
    <location>
        <begin position="102"/>
        <end position="247"/>
    </location>
</feature>
<keyword evidence="3 7" id="KW-0238">DNA-binding</keyword>
<dbReference type="PANTHER" id="PTHR35807:SF1">
    <property type="entry name" value="TRANSCRIPTIONAL REGULATOR REDD"/>
    <property type="match status" value="1"/>
</dbReference>
<reference evidence="7 10" key="2">
    <citation type="submission" date="2020-08" db="EMBL/GenBank/DDBJ databases">
        <title>Sequencing the genomes of 1000 actinobacteria strains.</title>
        <authorList>
            <person name="Klenk H.-P."/>
        </authorList>
    </citation>
    <scope>NUCLEOTIDE SEQUENCE [LARGE SCALE GENOMIC DNA]</scope>
    <source>
        <strain evidence="7 10">DSM 15626</strain>
    </source>
</reference>
<evidence type="ECO:0000259" key="6">
    <source>
        <dbReference type="SMART" id="SM01043"/>
    </source>
</evidence>
<dbReference type="SUPFAM" id="SSF48452">
    <property type="entry name" value="TPR-like"/>
    <property type="match status" value="1"/>
</dbReference>
<dbReference type="InterPro" id="IPR005158">
    <property type="entry name" value="BTAD"/>
</dbReference>
<evidence type="ECO:0000256" key="4">
    <source>
        <dbReference type="ARBA" id="ARBA00023163"/>
    </source>
</evidence>
<evidence type="ECO:0000313" key="9">
    <source>
        <dbReference type="Proteomes" id="UP000534306"/>
    </source>
</evidence>
<proteinExistence type="inferred from homology"/>
<dbReference type="Gene3D" id="1.10.10.10">
    <property type="entry name" value="Winged helix-like DNA-binding domain superfamily/Winged helix DNA-binding domain"/>
    <property type="match status" value="1"/>
</dbReference>
<dbReference type="InterPro" id="IPR036388">
    <property type="entry name" value="WH-like_DNA-bd_sf"/>
</dbReference>
<dbReference type="SMART" id="SM00862">
    <property type="entry name" value="Trans_reg_C"/>
    <property type="match status" value="1"/>
</dbReference>
<dbReference type="SMART" id="SM01043">
    <property type="entry name" value="BTAD"/>
    <property type="match status" value="1"/>
</dbReference>
<evidence type="ECO:0000256" key="3">
    <source>
        <dbReference type="ARBA" id="ARBA00023125"/>
    </source>
</evidence>
<dbReference type="Proteomes" id="UP000553957">
    <property type="component" value="Unassembled WGS sequence"/>
</dbReference>
<dbReference type="GO" id="GO:0003677">
    <property type="term" value="F:DNA binding"/>
    <property type="evidence" value="ECO:0007669"/>
    <property type="project" value="UniProtKB-KW"/>
</dbReference>
<evidence type="ECO:0000259" key="5">
    <source>
        <dbReference type="SMART" id="SM00862"/>
    </source>
</evidence>
<reference evidence="8 9" key="1">
    <citation type="submission" date="2020-05" db="EMBL/GenBank/DDBJ databases">
        <title>Genome sequence of Kribbella sandramycini ATCC 39419.</title>
        <authorList>
            <person name="Maclea K.S."/>
            <person name="Fair J.L."/>
        </authorList>
    </citation>
    <scope>NUCLEOTIDE SEQUENCE [LARGE SCALE GENOMIC DNA]</scope>
    <source>
        <strain evidence="8 9">ATCC 39419</strain>
    </source>
</reference>
<keyword evidence="4" id="KW-0804">Transcription</keyword>
<sequence length="262" mass="29043">MTMVSVGQRVSCRVLGELKLQVDGAPVEVRGVRLRRLLTALVLADGHPVADDELADLLWPEKAPADVLKGLRVLVWRLRSALGSAGDCLQRTPSGYCLVVASDHRRFADLVASGLYRVSIRDSVGGVQELGEALALWRGEPWQDLAAVGRVDGARARLVELRELALEEREAGRLAMGNGWVAVRSLTRLVADSPYRERRWELLARGYLEIGQPDRAYAELRRFRTLLADGLGLDPGPTLTALERRLGESATVVPRRVAWRWR</sequence>
<dbReference type="InterPro" id="IPR011990">
    <property type="entry name" value="TPR-like_helical_dom_sf"/>
</dbReference>
<dbReference type="GO" id="GO:0006355">
    <property type="term" value="P:regulation of DNA-templated transcription"/>
    <property type="evidence" value="ECO:0007669"/>
    <property type="project" value="InterPro"/>
</dbReference>
<dbReference type="Proteomes" id="UP000534306">
    <property type="component" value="Unassembled WGS sequence"/>
</dbReference>
<dbReference type="SUPFAM" id="SSF46894">
    <property type="entry name" value="C-terminal effector domain of the bipartite response regulators"/>
    <property type="match status" value="1"/>
</dbReference>
<evidence type="ECO:0000313" key="10">
    <source>
        <dbReference type="Proteomes" id="UP000553957"/>
    </source>
</evidence>
<keyword evidence="9" id="KW-1185">Reference proteome</keyword>
<dbReference type="Pfam" id="PF03704">
    <property type="entry name" value="BTAD"/>
    <property type="match status" value="1"/>
</dbReference>
<gene>
    <name evidence="7" type="ORF">HNR71_005859</name>
    <name evidence="8" type="ORF">HPO96_37335</name>
</gene>
<dbReference type="AlphaFoldDB" id="A0A7Y4L7P0"/>
<accession>A0A7Y4L7P0</accession>
<keyword evidence="2" id="KW-0805">Transcription regulation</keyword>
<evidence type="ECO:0000256" key="2">
    <source>
        <dbReference type="ARBA" id="ARBA00023015"/>
    </source>
</evidence>
<name>A0A7Y4L7P0_9ACTN</name>
<feature type="domain" description="OmpR/PhoB-type" evidence="5">
    <location>
        <begin position="24"/>
        <end position="98"/>
    </location>
</feature>
<dbReference type="InterPro" id="IPR051677">
    <property type="entry name" value="AfsR-DnrI-RedD_regulator"/>
</dbReference>
<dbReference type="InterPro" id="IPR016032">
    <property type="entry name" value="Sig_transdc_resp-reg_C-effctor"/>
</dbReference>
<dbReference type="GO" id="GO:0000160">
    <property type="term" value="P:phosphorelay signal transduction system"/>
    <property type="evidence" value="ECO:0007669"/>
    <property type="project" value="InterPro"/>
</dbReference>
<dbReference type="EMBL" id="JABJRC010000019">
    <property type="protein sequence ID" value="NOL45925.1"/>
    <property type="molecule type" value="Genomic_DNA"/>
</dbReference>
<evidence type="ECO:0000313" key="8">
    <source>
        <dbReference type="EMBL" id="NOL45925.1"/>
    </source>
</evidence>
<comment type="similarity">
    <text evidence="1">Belongs to the AfsR/DnrI/RedD regulatory family.</text>
</comment>
<evidence type="ECO:0000256" key="1">
    <source>
        <dbReference type="ARBA" id="ARBA00005820"/>
    </source>
</evidence>
<dbReference type="EMBL" id="JACHKF010000001">
    <property type="protein sequence ID" value="MBB6570222.1"/>
    <property type="molecule type" value="Genomic_DNA"/>
</dbReference>
<dbReference type="Gene3D" id="1.25.40.10">
    <property type="entry name" value="Tetratricopeptide repeat domain"/>
    <property type="match status" value="1"/>
</dbReference>